<feature type="transmembrane region" description="Helical" evidence="8">
    <location>
        <begin position="272"/>
        <end position="297"/>
    </location>
</feature>
<feature type="transmembrane region" description="Helical" evidence="8">
    <location>
        <begin position="303"/>
        <end position="324"/>
    </location>
</feature>
<proteinExistence type="inferred from homology"/>
<feature type="transmembrane region" description="Helical" evidence="8">
    <location>
        <begin position="360"/>
        <end position="378"/>
    </location>
</feature>
<reference evidence="9" key="1">
    <citation type="submission" date="2020-02" db="EMBL/GenBank/DDBJ databases">
        <authorList>
            <person name="Meier V. D."/>
        </authorList>
    </citation>
    <scope>NUCLEOTIDE SEQUENCE</scope>
    <source>
        <strain evidence="9">AVDCRST_MAG93</strain>
    </source>
</reference>
<organism evidence="9">
    <name type="scientific">uncultured Chloroflexia bacterium</name>
    <dbReference type="NCBI Taxonomy" id="1672391"/>
    <lineage>
        <taxon>Bacteria</taxon>
        <taxon>Bacillati</taxon>
        <taxon>Chloroflexota</taxon>
        <taxon>Chloroflexia</taxon>
        <taxon>environmental samples</taxon>
    </lineage>
</organism>
<feature type="transmembrane region" description="Helical" evidence="8">
    <location>
        <begin position="182"/>
        <end position="199"/>
    </location>
</feature>
<evidence type="ECO:0000256" key="7">
    <source>
        <dbReference type="SAM" id="MobiDB-lite"/>
    </source>
</evidence>
<dbReference type="AlphaFoldDB" id="A0A6J4L6N4"/>
<feature type="transmembrane region" description="Helical" evidence="8">
    <location>
        <begin position="336"/>
        <end position="354"/>
    </location>
</feature>
<feature type="transmembrane region" description="Helical" evidence="8">
    <location>
        <begin position="385"/>
        <end position="402"/>
    </location>
</feature>
<feature type="transmembrane region" description="Helical" evidence="8">
    <location>
        <begin position="206"/>
        <end position="224"/>
    </location>
</feature>
<protein>
    <submittedName>
        <fullName evidence="9">Chromate transport protein ChrA</fullName>
    </submittedName>
</protein>
<keyword evidence="5 8" id="KW-1133">Transmembrane helix</keyword>
<dbReference type="NCBIfam" id="TIGR00937">
    <property type="entry name" value="2A51"/>
    <property type="match status" value="1"/>
</dbReference>
<feature type="transmembrane region" description="Helical" evidence="8">
    <location>
        <begin position="97"/>
        <end position="120"/>
    </location>
</feature>
<keyword evidence="3" id="KW-1003">Cell membrane</keyword>
<dbReference type="InterPro" id="IPR003370">
    <property type="entry name" value="Chromate_transpt"/>
</dbReference>
<dbReference type="EMBL" id="CADCTR010001993">
    <property type="protein sequence ID" value="CAA9325325.1"/>
    <property type="molecule type" value="Genomic_DNA"/>
</dbReference>
<comment type="similarity">
    <text evidence="2">Belongs to the chromate ion transporter (CHR) (TC 2.A.51) family.</text>
</comment>
<evidence type="ECO:0000256" key="4">
    <source>
        <dbReference type="ARBA" id="ARBA00022692"/>
    </source>
</evidence>
<comment type="subcellular location">
    <subcellularLocation>
        <location evidence="1">Cell membrane</location>
        <topology evidence="1">Multi-pass membrane protein</topology>
    </subcellularLocation>
</comment>
<keyword evidence="4 8" id="KW-0812">Transmembrane</keyword>
<evidence type="ECO:0000313" key="9">
    <source>
        <dbReference type="EMBL" id="CAA9325325.1"/>
    </source>
</evidence>
<keyword evidence="6 8" id="KW-0472">Membrane</keyword>
<feature type="transmembrane region" description="Helical" evidence="8">
    <location>
        <begin position="126"/>
        <end position="148"/>
    </location>
</feature>
<evidence type="ECO:0000256" key="1">
    <source>
        <dbReference type="ARBA" id="ARBA00004651"/>
    </source>
</evidence>
<name>A0A6J4L6N4_9CHLR</name>
<gene>
    <name evidence="9" type="ORF">AVDCRST_MAG93-5932</name>
</gene>
<evidence type="ECO:0000256" key="5">
    <source>
        <dbReference type="ARBA" id="ARBA00022989"/>
    </source>
</evidence>
<dbReference type="GO" id="GO:0015109">
    <property type="term" value="F:chromate transmembrane transporter activity"/>
    <property type="evidence" value="ECO:0007669"/>
    <property type="project" value="InterPro"/>
</dbReference>
<dbReference type="GO" id="GO:0005886">
    <property type="term" value="C:plasma membrane"/>
    <property type="evidence" value="ECO:0007669"/>
    <property type="project" value="UniProtKB-SubCell"/>
</dbReference>
<dbReference type="PIRSF" id="PIRSF004810">
    <property type="entry name" value="ChrA"/>
    <property type="match status" value="1"/>
</dbReference>
<dbReference type="PANTHER" id="PTHR33567">
    <property type="entry name" value="CHROMATE ION TRANSPORTER (EUROFUNG)"/>
    <property type="match status" value="1"/>
</dbReference>
<evidence type="ECO:0000256" key="3">
    <source>
        <dbReference type="ARBA" id="ARBA00022475"/>
    </source>
</evidence>
<feature type="transmembrane region" description="Helical" evidence="8">
    <location>
        <begin position="30"/>
        <end position="49"/>
    </location>
</feature>
<evidence type="ECO:0000256" key="8">
    <source>
        <dbReference type="SAM" id="Phobius"/>
    </source>
</evidence>
<dbReference type="InterPro" id="IPR014047">
    <property type="entry name" value="Chr_Tranpt_l_chain"/>
</dbReference>
<feature type="region of interest" description="Disordered" evidence="7">
    <location>
        <begin position="1"/>
        <end position="20"/>
    </location>
</feature>
<evidence type="ECO:0000256" key="2">
    <source>
        <dbReference type="ARBA" id="ARBA00005262"/>
    </source>
</evidence>
<accession>A0A6J4L6N4</accession>
<feature type="transmembrane region" description="Helical" evidence="8">
    <location>
        <begin position="230"/>
        <end position="260"/>
    </location>
</feature>
<sequence length="403" mass="42825">MVQIDRGEMTDTSTSDETEARGSLAQLTGYFLKLGTIGFGGPVALAGYMQRDLVDERHWISDEDYRLAFALAQISPGPMAAQLAIALGYFKHGVRGATAVGVAFVLPSFLMVLALAAAYVTFGGLWWMQALFYGISAAVIGIIAIAAYKLAGKINGRDPLLWGIFVALAVTTVWAQAELAQLFLIAGLLVLLVHAPPRWLRVRLPFLSVTPWSLLLPSVTWAAFGPRDDVLWDIFLFFVKAGAFVFGSGLAIVPFLYSGIVQDRGWLSEQQFLDAVAVAMITPGPVVITVAFIGYLVAGVPGAVVAAVAIFIPVYVLTIVPAPWFKLHRDNAQLRAFADGATAAASGAIAGAVVVLAQRAIVDIPTALIAIVSLTILWRFKVPEPLLVLAAGGIGLALRPIVG</sequence>
<evidence type="ECO:0000256" key="6">
    <source>
        <dbReference type="ARBA" id="ARBA00023136"/>
    </source>
</evidence>
<feature type="transmembrane region" description="Helical" evidence="8">
    <location>
        <begin position="69"/>
        <end position="90"/>
    </location>
</feature>
<dbReference type="Pfam" id="PF02417">
    <property type="entry name" value="Chromate_transp"/>
    <property type="match status" value="2"/>
</dbReference>
<feature type="transmembrane region" description="Helical" evidence="8">
    <location>
        <begin position="160"/>
        <end position="176"/>
    </location>
</feature>
<dbReference type="PANTHER" id="PTHR33567:SF3">
    <property type="entry name" value="CHROMATE ION TRANSPORTER (EUROFUNG)"/>
    <property type="match status" value="1"/>
</dbReference>